<reference evidence="1 2" key="1">
    <citation type="submission" date="2017-09" db="EMBL/GenBank/DDBJ databases">
        <title>Complete genome sequence of Verrucomicrobial strain HZ-65, isolated from freshwater.</title>
        <authorList>
            <person name="Choi A."/>
        </authorList>
    </citation>
    <scope>NUCLEOTIDE SEQUENCE [LARGE SCALE GENOMIC DNA]</scope>
    <source>
        <strain evidence="1 2">HZ-65</strain>
    </source>
</reference>
<dbReference type="EMBL" id="CP023344">
    <property type="protein sequence ID" value="ATC65718.1"/>
    <property type="molecule type" value="Genomic_DNA"/>
</dbReference>
<gene>
    <name evidence="1" type="ORF">CMV30_18160</name>
</gene>
<proteinExistence type="predicted"/>
<name>A0A290QK51_9BACT</name>
<evidence type="ECO:0000313" key="2">
    <source>
        <dbReference type="Proteomes" id="UP000217265"/>
    </source>
</evidence>
<accession>A0A290QK51</accession>
<dbReference type="Proteomes" id="UP000217265">
    <property type="component" value="Chromosome"/>
</dbReference>
<organism evidence="1 2">
    <name type="scientific">Nibricoccus aquaticus</name>
    <dbReference type="NCBI Taxonomy" id="2576891"/>
    <lineage>
        <taxon>Bacteria</taxon>
        <taxon>Pseudomonadati</taxon>
        <taxon>Verrucomicrobiota</taxon>
        <taxon>Opitutia</taxon>
        <taxon>Opitutales</taxon>
        <taxon>Opitutaceae</taxon>
        <taxon>Nibricoccus</taxon>
    </lineage>
</organism>
<evidence type="ECO:0000313" key="1">
    <source>
        <dbReference type="EMBL" id="ATC65718.1"/>
    </source>
</evidence>
<dbReference type="RefSeq" id="WP_096057347.1">
    <property type="nucleotide sequence ID" value="NZ_CP023344.1"/>
</dbReference>
<dbReference type="OrthoDB" id="9934846at2"/>
<keyword evidence="2" id="KW-1185">Reference proteome</keyword>
<dbReference type="AlphaFoldDB" id="A0A290QK51"/>
<sequence>MTDRATYLSRRLLSRLADVESAGGFSPDESGGAALRRETIAKILAVEEGITDGATIALVAGAVPFLARGRELSSRDIEGFAAFLRERLALS</sequence>
<protein>
    <submittedName>
        <fullName evidence="1">Uncharacterized protein</fullName>
    </submittedName>
</protein>
<dbReference type="KEGG" id="vbh:CMV30_18160"/>